<feature type="compositionally biased region" description="Polar residues" evidence="1">
    <location>
        <begin position="22"/>
        <end position="34"/>
    </location>
</feature>
<evidence type="ECO:0000313" key="3">
    <source>
        <dbReference type="Proteomes" id="UP000006671"/>
    </source>
</evidence>
<proteinExistence type="predicted"/>
<dbReference type="EMBL" id="GG738884">
    <property type="protein sequence ID" value="EFC41614.1"/>
    <property type="molecule type" value="Genomic_DNA"/>
</dbReference>
<dbReference type="KEGG" id="ngr:NAEGRDRAFT_58736"/>
<accession>D2VN97</accession>
<dbReference type="GeneID" id="8851450"/>
<protein>
    <submittedName>
        <fullName evidence="2">Uncharacterized protein</fullName>
    </submittedName>
</protein>
<dbReference type="RefSeq" id="XP_002674358.1">
    <property type="nucleotide sequence ID" value="XM_002674312.1"/>
</dbReference>
<dbReference type="Proteomes" id="UP000006671">
    <property type="component" value="Unassembled WGS sequence"/>
</dbReference>
<feature type="region of interest" description="Disordered" evidence="1">
    <location>
        <begin position="1"/>
        <end position="58"/>
    </location>
</feature>
<feature type="region of interest" description="Disordered" evidence="1">
    <location>
        <begin position="182"/>
        <end position="225"/>
    </location>
</feature>
<keyword evidence="3" id="KW-1185">Reference proteome</keyword>
<evidence type="ECO:0000313" key="2">
    <source>
        <dbReference type="EMBL" id="EFC41614.1"/>
    </source>
</evidence>
<dbReference type="AlphaFoldDB" id="D2VN97"/>
<reference evidence="2 3" key="1">
    <citation type="journal article" date="2010" name="Cell">
        <title>The genome of Naegleria gruberi illuminates early eukaryotic versatility.</title>
        <authorList>
            <person name="Fritz-Laylin L.K."/>
            <person name="Prochnik S.E."/>
            <person name="Ginger M.L."/>
            <person name="Dacks J.B."/>
            <person name="Carpenter M.L."/>
            <person name="Field M.C."/>
            <person name="Kuo A."/>
            <person name="Paredez A."/>
            <person name="Chapman J."/>
            <person name="Pham J."/>
            <person name="Shu S."/>
            <person name="Neupane R."/>
            <person name="Cipriano M."/>
            <person name="Mancuso J."/>
            <person name="Tu H."/>
            <person name="Salamov A."/>
            <person name="Lindquist E."/>
            <person name="Shapiro H."/>
            <person name="Lucas S."/>
            <person name="Grigoriev I.V."/>
            <person name="Cande W.Z."/>
            <person name="Fulton C."/>
            <person name="Rokhsar D.S."/>
            <person name="Dawson S.C."/>
        </authorList>
    </citation>
    <scope>NUCLEOTIDE SEQUENCE [LARGE SCALE GENOMIC DNA]</scope>
    <source>
        <strain evidence="2 3">NEG-M</strain>
    </source>
</reference>
<evidence type="ECO:0000256" key="1">
    <source>
        <dbReference type="SAM" id="MobiDB-lite"/>
    </source>
</evidence>
<name>D2VN97_NAEGR</name>
<organism evidence="3">
    <name type="scientific">Naegleria gruberi</name>
    <name type="common">Amoeba</name>
    <dbReference type="NCBI Taxonomy" id="5762"/>
    <lineage>
        <taxon>Eukaryota</taxon>
        <taxon>Discoba</taxon>
        <taxon>Heterolobosea</taxon>
        <taxon>Tetramitia</taxon>
        <taxon>Eutetramitia</taxon>
        <taxon>Vahlkampfiidae</taxon>
        <taxon>Naegleria</taxon>
    </lineage>
</organism>
<dbReference type="VEuPathDB" id="AmoebaDB:NAEGRDRAFT_58736"/>
<gene>
    <name evidence="2" type="ORF">NAEGRDRAFT_58736</name>
</gene>
<feature type="compositionally biased region" description="Polar residues" evidence="1">
    <location>
        <begin position="182"/>
        <end position="207"/>
    </location>
</feature>
<feature type="compositionally biased region" description="Low complexity" evidence="1">
    <location>
        <begin position="35"/>
        <end position="56"/>
    </location>
</feature>
<dbReference type="InParanoid" id="D2VN97"/>
<sequence length="225" mass="25428">MQQEYQPTTTNSTTQTKDEKIVNNTTNPPLQSAQSPTFISTSLKSSSSVEQSNSRRSSVDYLREVAEVGQQDLNENASRQTDANTLIQTFIDMVNMEDENWKKRKRDPSNNSEEATTCNVDQHEHACYDQHAIWDIIPQKFAHVKLHAHELPSTEFCKIMFLYGWAYSKYLVHTREMNAGITQSKVSSPTSPVLSQDGSSDDSTSNIVEPPQKKLARNPNTSKLE</sequence>